<accession>A0A090LJ10</accession>
<dbReference type="WormBase" id="SRAE_2000444300">
    <property type="protein sequence ID" value="SRP01587"/>
    <property type="gene ID" value="WBGene00264675"/>
</dbReference>
<proteinExistence type="predicted"/>
<dbReference type="WBParaSite" id="SRAE_2000444300.1">
    <property type="protein sequence ID" value="SRAE_2000444300.1"/>
    <property type="gene ID" value="WBGene00264675"/>
</dbReference>
<dbReference type="OrthoDB" id="5865390at2759"/>
<dbReference type="EMBL" id="LN609529">
    <property type="protein sequence ID" value="CEF69797.1"/>
    <property type="molecule type" value="Genomic_DNA"/>
</dbReference>
<evidence type="ECO:0000313" key="4">
    <source>
        <dbReference type="WormBase" id="SRAE_2000444300"/>
    </source>
</evidence>
<dbReference type="CTD" id="36382168"/>
<sequence length="127" mass="15172">MYQIDVINDLFNEKNENSFEQFISNHFPKEKVNNLLKKSEIFNPFNEYFSRGMFQCSRSYISFIAKMHVLIKDVYKTFNSCQKSMYNIKSKDKDNVKLLDETLAKYKLDSESIAKMVKERKIENVKQ</sequence>
<gene>
    <name evidence="1 3 4" type="ORF">SRAE_2000444300</name>
</gene>
<reference evidence="3" key="3">
    <citation type="submission" date="2020-12" db="UniProtKB">
        <authorList>
            <consortium name="WormBaseParasite"/>
        </authorList>
    </citation>
    <scope>IDENTIFICATION</scope>
</reference>
<organism evidence="1">
    <name type="scientific">Strongyloides ratti</name>
    <name type="common">Parasitic roundworm</name>
    <dbReference type="NCBI Taxonomy" id="34506"/>
    <lineage>
        <taxon>Eukaryota</taxon>
        <taxon>Metazoa</taxon>
        <taxon>Ecdysozoa</taxon>
        <taxon>Nematoda</taxon>
        <taxon>Chromadorea</taxon>
        <taxon>Rhabditida</taxon>
        <taxon>Tylenchina</taxon>
        <taxon>Panagrolaimomorpha</taxon>
        <taxon>Strongyloidoidea</taxon>
        <taxon>Strongyloididae</taxon>
        <taxon>Strongyloides</taxon>
    </lineage>
</organism>
<evidence type="ECO:0000313" key="2">
    <source>
        <dbReference type="Proteomes" id="UP000035682"/>
    </source>
</evidence>
<evidence type="ECO:0000313" key="3">
    <source>
        <dbReference type="WBParaSite" id="SRAE_2000444300.1"/>
    </source>
</evidence>
<keyword evidence="2" id="KW-1185">Reference proteome</keyword>
<name>A0A090LJ10_STRRB</name>
<evidence type="ECO:0000313" key="1">
    <source>
        <dbReference type="EMBL" id="CEF69797.1"/>
    </source>
</evidence>
<dbReference type="GeneID" id="36382168"/>
<protein>
    <submittedName>
        <fullName evidence="1 3">Uncharacterized protein</fullName>
    </submittedName>
</protein>
<dbReference type="RefSeq" id="XP_024508996.1">
    <property type="nucleotide sequence ID" value="XM_024643314.1"/>
</dbReference>
<reference evidence="1" key="2">
    <citation type="submission" date="2014-09" db="EMBL/GenBank/DDBJ databases">
        <authorList>
            <person name="Aslett A.Martin."/>
        </authorList>
    </citation>
    <scope>NUCLEOTIDE SEQUENCE</scope>
    <source>
        <strain evidence="1">ED321 Heterogonic</strain>
    </source>
</reference>
<dbReference type="Proteomes" id="UP000035682">
    <property type="component" value="Unplaced"/>
</dbReference>
<reference evidence="2" key="1">
    <citation type="submission" date="2014-09" db="EMBL/GenBank/DDBJ databases">
        <authorList>
            <person name="Martin A.A."/>
        </authorList>
    </citation>
    <scope>NUCLEOTIDE SEQUENCE</scope>
    <source>
        <strain evidence="2">ED321</strain>
    </source>
</reference>
<dbReference type="AlphaFoldDB" id="A0A090LJ10"/>